<evidence type="ECO:0000313" key="1">
    <source>
        <dbReference type="EMBL" id="PYE85123.1"/>
    </source>
</evidence>
<evidence type="ECO:0000313" key="2">
    <source>
        <dbReference type="Proteomes" id="UP000247454"/>
    </source>
</evidence>
<dbReference type="AlphaFoldDB" id="A0A318STZ4"/>
<dbReference type="EMBL" id="QJTF01000042">
    <property type="protein sequence ID" value="PYE85123.1"/>
    <property type="molecule type" value="Genomic_DNA"/>
</dbReference>
<sequence>MHLLLMLQRLGELTTPVLSPQSGVARLWPLLRYLHAVADTPGFRFRGKWRDTDPHQKAIVSDDLGV</sequence>
<comment type="caution">
    <text evidence="1">The sequence shown here is derived from an EMBL/GenBank/DDBJ whole genome shotgun (WGS) entry which is preliminary data.</text>
</comment>
<gene>
    <name evidence="1" type="ORF">C7477_1421</name>
</gene>
<dbReference type="RefSeq" id="WP_181418470.1">
    <property type="nucleotide sequence ID" value="NZ_QJTF01000042.1"/>
</dbReference>
<name>A0A318STZ4_9HYPH</name>
<organism evidence="1 2">
    <name type="scientific">Phyllobacterium leguminum</name>
    <dbReference type="NCBI Taxonomy" id="314237"/>
    <lineage>
        <taxon>Bacteria</taxon>
        <taxon>Pseudomonadati</taxon>
        <taxon>Pseudomonadota</taxon>
        <taxon>Alphaproteobacteria</taxon>
        <taxon>Hyphomicrobiales</taxon>
        <taxon>Phyllobacteriaceae</taxon>
        <taxon>Phyllobacterium</taxon>
    </lineage>
</organism>
<protein>
    <submittedName>
        <fullName evidence="1">Uncharacterized protein</fullName>
    </submittedName>
</protein>
<accession>A0A318STZ4</accession>
<keyword evidence="2" id="KW-1185">Reference proteome</keyword>
<dbReference type="Proteomes" id="UP000247454">
    <property type="component" value="Unassembled WGS sequence"/>
</dbReference>
<reference evidence="1 2" key="1">
    <citation type="submission" date="2018-06" db="EMBL/GenBank/DDBJ databases">
        <title>Genomic Encyclopedia of Type Strains, Phase III (KMG-III): the genomes of soil and plant-associated and newly described type strains.</title>
        <authorList>
            <person name="Whitman W."/>
        </authorList>
    </citation>
    <scope>NUCLEOTIDE SEQUENCE [LARGE SCALE GENOMIC DNA]</scope>
    <source>
        <strain evidence="1 2">ORS 1419</strain>
    </source>
</reference>
<proteinExistence type="predicted"/>